<dbReference type="InterPro" id="IPR045670">
    <property type="entry name" value="DUF5916"/>
</dbReference>
<name>A0A136A5Q8_9ALTE</name>
<dbReference type="AlphaFoldDB" id="A0A136A5Q8"/>
<keyword evidence="1" id="KW-0732">Signal</keyword>
<protein>
    <submittedName>
        <fullName evidence="4">Uncharacterized protein</fullName>
    </submittedName>
</protein>
<feature type="domain" description="DUF5916" evidence="3">
    <location>
        <begin position="271"/>
        <end position="345"/>
    </location>
</feature>
<dbReference type="CDD" id="cd09618">
    <property type="entry name" value="CBM9_like_2"/>
    <property type="match status" value="1"/>
</dbReference>
<dbReference type="Gene3D" id="2.60.40.1190">
    <property type="match status" value="1"/>
</dbReference>
<dbReference type="InterPro" id="IPR010502">
    <property type="entry name" value="Carb-bd_dom_fam9"/>
</dbReference>
<proteinExistence type="predicted"/>
<dbReference type="SUPFAM" id="SSF49344">
    <property type="entry name" value="CBD9-like"/>
    <property type="match status" value="1"/>
</dbReference>
<dbReference type="EMBL" id="LSNE01000003">
    <property type="protein sequence ID" value="KXI30551.1"/>
    <property type="molecule type" value="Genomic_DNA"/>
</dbReference>
<sequence length="776" mass="89501">MSYLFLCLPGKRLFTLMLLLLSAPLFAQNLQLVDKQHAIPNLNGQIEIDGILSESQWQQAQRIELNFVTRPSENTAPPIKTEVLIFEDGETLYVAFKASDPKPEDIRAHYRDRDSVWNDDIVGIVLDTFNDRRLAYEFFVNAHGIQIDAIQNEMIGEENDSWDAIWQSAGTIDEQGYQVEIAIPLRIMNFVESTEQKTWAAEFLRFYPRQDRLRISNLPQDRNNACYLCQIGEINGFKEAKQGKNLAIVPSLVTGKSRSRNPTDDLKWQDADNTEVGLDLKWGITPEVSLQATLNPDFSQVEADSAQLSINNTFALFFNEKRPFFLENADYFSSNFDLVYTRNINAPDYGTKVTGRMDEHTFGLFVANDEQATFLVPGNLGSSIAQIDEKSTNMALRYRYDVSDDLAIGWTNTVREAGPYHNYVYGFDSKYQISAQDTLKVQLLKSDTAYPEDLYKEFCANNCENDNDFSEAALRLQKYQNFSDTGYRINYNHDERNWDARAMLQSRGADFRTDLGFGPLADHQQKVIGGGYNWYNEKTWWNKIRISGDWDISHNDAGELLEQESEIYLGMQGQLQSYFELGYLERKRVGLRHDPSKLAISNNTTLFNERFVTLYGEFRPISPLYLELFVRLGDEIDFDNNRLGRQTQLVPSIGWNIGQHLQINLTHVYKKLEVQEQPLFSANLSDLRITYQFDQRQFLRFIAIYSDIERNPDLYAFSVDKRSRDLSAQLLYSYKVNPLTKFFVGYSNAAQQNDVINSLTNTEHSVFMKFSYAWLN</sequence>
<evidence type="ECO:0000256" key="1">
    <source>
        <dbReference type="SAM" id="SignalP"/>
    </source>
</evidence>
<dbReference type="GO" id="GO:0030246">
    <property type="term" value="F:carbohydrate binding"/>
    <property type="evidence" value="ECO:0007669"/>
    <property type="project" value="InterPro"/>
</dbReference>
<evidence type="ECO:0000259" key="3">
    <source>
        <dbReference type="Pfam" id="PF19313"/>
    </source>
</evidence>
<dbReference type="GO" id="GO:0016052">
    <property type="term" value="P:carbohydrate catabolic process"/>
    <property type="evidence" value="ECO:0007669"/>
    <property type="project" value="InterPro"/>
</dbReference>
<dbReference type="GO" id="GO:0004553">
    <property type="term" value="F:hydrolase activity, hydrolyzing O-glycosyl compounds"/>
    <property type="evidence" value="ECO:0007669"/>
    <property type="project" value="InterPro"/>
</dbReference>
<feature type="signal peptide" evidence="1">
    <location>
        <begin position="1"/>
        <end position="27"/>
    </location>
</feature>
<evidence type="ECO:0000313" key="5">
    <source>
        <dbReference type="Proteomes" id="UP000070299"/>
    </source>
</evidence>
<organism evidence="4 5">
    <name type="scientific">Paraglaciecola hydrolytica</name>
    <dbReference type="NCBI Taxonomy" id="1799789"/>
    <lineage>
        <taxon>Bacteria</taxon>
        <taxon>Pseudomonadati</taxon>
        <taxon>Pseudomonadota</taxon>
        <taxon>Gammaproteobacteria</taxon>
        <taxon>Alteromonadales</taxon>
        <taxon>Alteromonadaceae</taxon>
        <taxon>Paraglaciecola</taxon>
    </lineage>
</organism>
<accession>A0A136A5Q8</accession>
<feature type="domain" description="Carbohydrate-binding" evidence="2">
    <location>
        <begin position="48"/>
        <end position="188"/>
    </location>
</feature>
<dbReference type="Pfam" id="PF19313">
    <property type="entry name" value="DUF5916"/>
    <property type="match status" value="1"/>
</dbReference>
<dbReference type="Proteomes" id="UP000070299">
    <property type="component" value="Unassembled WGS sequence"/>
</dbReference>
<comment type="caution">
    <text evidence="4">The sequence shown here is derived from an EMBL/GenBank/DDBJ whole genome shotgun (WGS) entry which is preliminary data.</text>
</comment>
<keyword evidence="5" id="KW-1185">Reference proteome</keyword>
<gene>
    <name evidence="4" type="ORF">AX660_09025</name>
</gene>
<evidence type="ECO:0000259" key="2">
    <source>
        <dbReference type="Pfam" id="PF06452"/>
    </source>
</evidence>
<evidence type="ECO:0000313" key="4">
    <source>
        <dbReference type="EMBL" id="KXI30551.1"/>
    </source>
</evidence>
<dbReference type="STRING" id="1799789.AX660_09025"/>
<feature type="chain" id="PRO_5007469470" evidence="1">
    <location>
        <begin position="28"/>
        <end position="776"/>
    </location>
</feature>
<reference evidence="5" key="1">
    <citation type="submission" date="2016-02" db="EMBL/GenBank/DDBJ databases">
        <authorList>
            <person name="Schultz-Johansen M."/>
            <person name="Glaring M.A."/>
            <person name="Bech P.K."/>
            <person name="Stougaard P."/>
        </authorList>
    </citation>
    <scope>NUCLEOTIDE SEQUENCE [LARGE SCALE GENOMIC DNA]</scope>
    <source>
        <strain evidence="5">S66</strain>
    </source>
</reference>
<dbReference type="Pfam" id="PF06452">
    <property type="entry name" value="CBM9_1"/>
    <property type="match status" value="1"/>
</dbReference>
<dbReference type="RefSeq" id="WP_068375261.1">
    <property type="nucleotide sequence ID" value="NZ_LSNE01000003.1"/>
</dbReference>